<dbReference type="EMBL" id="JBHRXI010000017">
    <property type="protein sequence ID" value="MFC3615650.1"/>
    <property type="molecule type" value="Genomic_DNA"/>
</dbReference>
<dbReference type="Pfam" id="PF12599">
    <property type="entry name" value="DUF3768"/>
    <property type="match status" value="1"/>
</dbReference>
<protein>
    <submittedName>
        <fullName evidence="1">DUF3768 domain-containing protein</fullName>
    </submittedName>
</protein>
<organism evidence="1 2">
    <name type="scientific">Lutimaribacter marinistellae</name>
    <dbReference type="NCBI Taxonomy" id="1820329"/>
    <lineage>
        <taxon>Bacteria</taxon>
        <taxon>Pseudomonadati</taxon>
        <taxon>Pseudomonadota</taxon>
        <taxon>Alphaproteobacteria</taxon>
        <taxon>Rhodobacterales</taxon>
        <taxon>Roseobacteraceae</taxon>
        <taxon>Lutimaribacter</taxon>
    </lineage>
</organism>
<sequence length="174" mass="19504">MTTQDLSGFVGAYPVCGACKATAVLRDAWAMWNRMTGAWELQAIFDEAHCEACGGNTRLAWEVDEDFRTKRIRRLNDAFRRGDVQHGTVVITEGIRALGDDALPRIMATIAAFDAFSEDKDPRGEHDFGAFDCQGDRVFWKIDTFDRDLTYHSPDAANPEVTCRVLTVMLASEY</sequence>
<name>A0ABV7TL44_9RHOB</name>
<keyword evidence="2" id="KW-1185">Reference proteome</keyword>
<gene>
    <name evidence="1" type="ORF">ACFORG_17990</name>
</gene>
<dbReference type="InterPro" id="IPR022243">
    <property type="entry name" value="DUF3768"/>
</dbReference>
<dbReference type="RefSeq" id="WP_386736918.1">
    <property type="nucleotide sequence ID" value="NZ_JBHRXI010000017.1"/>
</dbReference>
<evidence type="ECO:0000313" key="1">
    <source>
        <dbReference type="EMBL" id="MFC3615650.1"/>
    </source>
</evidence>
<proteinExistence type="predicted"/>
<evidence type="ECO:0000313" key="2">
    <source>
        <dbReference type="Proteomes" id="UP001595629"/>
    </source>
</evidence>
<comment type="caution">
    <text evidence="1">The sequence shown here is derived from an EMBL/GenBank/DDBJ whole genome shotgun (WGS) entry which is preliminary data.</text>
</comment>
<reference evidence="2" key="1">
    <citation type="journal article" date="2019" name="Int. J. Syst. Evol. Microbiol.">
        <title>The Global Catalogue of Microorganisms (GCM) 10K type strain sequencing project: providing services to taxonomists for standard genome sequencing and annotation.</title>
        <authorList>
            <consortium name="The Broad Institute Genomics Platform"/>
            <consortium name="The Broad Institute Genome Sequencing Center for Infectious Disease"/>
            <person name="Wu L."/>
            <person name="Ma J."/>
        </authorList>
    </citation>
    <scope>NUCLEOTIDE SEQUENCE [LARGE SCALE GENOMIC DNA]</scope>
    <source>
        <strain evidence="2">KCTC 42911</strain>
    </source>
</reference>
<accession>A0ABV7TL44</accession>
<dbReference type="Proteomes" id="UP001595629">
    <property type="component" value="Unassembled WGS sequence"/>
</dbReference>